<reference evidence="2" key="1">
    <citation type="submission" date="2022-01" db="EMBL/GenBank/DDBJ databases">
        <authorList>
            <person name="Jo J.-H."/>
            <person name="Im W.-T."/>
        </authorList>
    </citation>
    <scope>NUCLEOTIDE SEQUENCE</scope>
    <source>
        <strain evidence="2">G124</strain>
    </source>
</reference>
<evidence type="ECO:0000256" key="1">
    <source>
        <dbReference type="SAM" id="SignalP"/>
    </source>
</evidence>
<dbReference type="RefSeq" id="WP_235067739.1">
    <property type="nucleotide sequence ID" value="NZ_JAKFGM010000002.1"/>
</dbReference>
<dbReference type="Pfam" id="PF11769">
    <property type="entry name" value="DUF3313"/>
    <property type="match status" value="1"/>
</dbReference>
<evidence type="ECO:0000313" key="2">
    <source>
        <dbReference type="EMBL" id="MCF2515223.1"/>
    </source>
</evidence>
<feature type="chain" id="PRO_5040896502" evidence="1">
    <location>
        <begin position="29"/>
        <end position="233"/>
    </location>
</feature>
<name>A0A9X1QNN1_9SPHN</name>
<dbReference type="Proteomes" id="UP001139410">
    <property type="component" value="Unassembled WGS sequence"/>
</dbReference>
<protein>
    <submittedName>
        <fullName evidence="2">DUF3313 domain-containing protein</fullName>
    </submittedName>
</protein>
<dbReference type="InterPro" id="IPR021747">
    <property type="entry name" value="DUF3313"/>
</dbReference>
<organism evidence="2 3">
    <name type="scientific">Sphingomonas cremea</name>
    <dbReference type="NCBI Taxonomy" id="2904799"/>
    <lineage>
        <taxon>Bacteria</taxon>
        <taxon>Pseudomonadati</taxon>
        <taxon>Pseudomonadota</taxon>
        <taxon>Alphaproteobacteria</taxon>
        <taxon>Sphingomonadales</taxon>
        <taxon>Sphingomonadaceae</taxon>
        <taxon>Sphingomonas</taxon>
    </lineage>
</organism>
<gene>
    <name evidence="2" type="ORF">LVY65_09135</name>
</gene>
<keyword evidence="1" id="KW-0732">Signal</keyword>
<comment type="caution">
    <text evidence="2">The sequence shown here is derived from an EMBL/GenBank/DDBJ whole genome shotgun (WGS) entry which is preliminary data.</text>
</comment>
<feature type="signal peptide" evidence="1">
    <location>
        <begin position="1"/>
        <end position="28"/>
    </location>
</feature>
<sequence>MTQRSAKRAISCAAVSAALFLTATPAIAQTVDHAPVNLPASAQMNQDKAGSESWTYVNPNANFTTYRQVIVDPTTVYTGPDAQFGDISQDDRTKFAAIMTDELQSEIGAAFPAPSGPPTADTLRLRVVLLGAKKTVGGVATATRATPIGLGLNAFKSVIGKSGTMTGSLLFAVEGYNGKTGELLFTAVRRRTPDPLDIPATFSTSDTVKAVAHDFAEAAVKKLQNMMGTSPAP</sequence>
<accession>A0A9X1QNN1</accession>
<keyword evidence="3" id="KW-1185">Reference proteome</keyword>
<dbReference type="AlphaFoldDB" id="A0A9X1QNN1"/>
<dbReference type="EMBL" id="JAKFGM010000002">
    <property type="protein sequence ID" value="MCF2515223.1"/>
    <property type="molecule type" value="Genomic_DNA"/>
</dbReference>
<proteinExistence type="predicted"/>
<evidence type="ECO:0000313" key="3">
    <source>
        <dbReference type="Proteomes" id="UP001139410"/>
    </source>
</evidence>